<feature type="compositionally biased region" description="Basic and acidic residues" evidence="1">
    <location>
        <begin position="58"/>
        <end position="67"/>
    </location>
</feature>
<evidence type="ECO:0000313" key="3">
    <source>
        <dbReference type="EMBL" id="SAK63508.1"/>
    </source>
</evidence>
<dbReference type="RefSeq" id="WP_061168209.1">
    <property type="nucleotide sequence ID" value="NZ_FCOA02000008.1"/>
</dbReference>
<feature type="chain" id="PRO_5007621124" evidence="2">
    <location>
        <begin position="24"/>
        <end position="81"/>
    </location>
</feature>
<keyword evidence="2" id="KW-0732">Signal</keyword>
<dbReference type="STRING" id="1777140.AWB79_03013"/>
<reference evidence="3" key="1">
    <citation type="submission" date="2016-01" db="EMBL/GenBank/DDBJ databases">
        <authorList>
            <person name="Peeters C."/>
        </authorList>
    </citation>
    <scope>NUCLEOTIDE SEQUENCE</scope>
    <source>
        <strain evidence="3">LMG 29322</strain>
    </source>
</reference>
<feature type="signal peptide" evidence="2">
    <location>
        <begin position="1"/>
        <end position="23"/>
    </location>
</feature>
<gene>
    <name evidence="3" type="ORF">AWB79_03013</name>
</gene>
<dbReference type="AlphaFoldDB" id="A0A158AZU9"/>
<sequence length="81" mass="7823">MNRKIVTIMLTSALFATAGAAQAKGCIEGAAVGGVAGHVAGKHGTAGAVGGCAIGHHEASKKEKKAEQAQQANAASAPASK</sequence>
<protein>
    <submittedName>
        <fullName evidence="3">Glycine zipper 2TM domain protein</fullName>
    </submittedName>
</protein>
<accession>A0A158AZU9</accession>
<dbReference type="EMBL" id="FCOA02000008">
    <property type="protein sequence ID" value="SAK63508.1"/>
    <property type="molecule type" value="Genomic_DNA"/>
</dbReference>
<feature type="region of interest" description="Disordered" evidence="1">
    <location>
        <begin position="58"/>
        <end position="81"/>
    </location>
</feature>
<evidence type="ECO:0000256" key="2">
    <source>
        <dbReference type="SAM" id="SignalP"/>
    </source>
</evidence>
<evidence type="ECO:0000313" key="4">
    <source>
        <dbReference type="Proteomes" id="UP000054851"/>
    </source>
</evidence>
<name>A0A158AZU9_9BURK</name>
<organism evidence="3 4">
    <name type="scientific">Caballeronia hypogeia</name>
    <dbReference type="NCBI Taxonomy" id="1777140"/>
    <lineage>
        <taxon>Bacteria</taxon>
        <taxon>Pseudomonadati</taxon>
        <taxon>Pseudomonadota</taxon>
        <taxon>Betaproteobacteria</taxon>
        <taxon>Burkholderiales</taxon>
        <taxon>Burkholderiaceae</taxon>
        <taxon>Caballeronia</taxon>
    </lineage>
</organism>
<keyword evidence="4" id="KW-1185">Reference proteome</keyword>
<evidence type="ECO:0000256" key="1">
    <source>
        <dbReference type="SAM" id="MobiDB-lite"/>
    </source>
</evidence>
<dbReference type="Proteomes" id="UP000054851">
    <property type="component" value="Unassembled WGS sequence"/>
</dbReference>
<proteinExistence type="predicted"/>
<comment type="caution">
    <text evidence="3">The sequence shown here is derived from an EMBL/GenBank/DDBJ whole genome shotgun (WGS) entry which is preliminary data.</text>
</comment>
<feature type="compositionally biased region" description="Low complexity" evidence="1">
    <location>
        <begin position="68"/>
        <end position="81"/>
    </location>
</feature>